<dbReference type="EMBL" id="LT629710">
    <property type="protein sequence ID" value="SDO80588.1"/>
    <property type="molecule type" value="Genomic_DNA"/>
</dbReference>
<evidence type="ECO:0000313" key="3">
    <source>
        <dbReference type="Proteomes" id="UP000198741"/>
    </source>
</evidence>
<organism evidence="2 3">
    <name type="scientific">Nakamurella panacisegetis</name>
    <dbReference type="NCBI Taxonomy" id="1090615"/>
    <lineage>
        <taxon>Bacteria</taxon>
        <taxon>Bacillati</taxon>
        <taxon>Actinomycetota</taxon>
        <taxon>Actinomycetes</taxon>
        <taxon>Nakamurellales</taxon>
        <taxon>Nakamurellaceae</taxon>
        <taxon>Nakamurella</taxon>
    </lineage>
</organism>
<gene>
    <name evidence="2" type="ORF">SAMN04515671_2033</name>
</gene>
<feature type="compositionally biased region" description="Low complexity" evidence="1">
    <location>
        <begin position="29"/>
        <end position="88"/>
    </location>
</feature>
<dbReference type="AlphaFoldDB" id="A0A1H0MJF0"/>
<evidence type="ECO:0000313" key="2">
    <source>
        <dbReference type="EMBL" id="SDO80588.1"/>
    </source>
</evidence>
<dbReference type="Proteomes" id="UP000198741">
    <property type="component" value="Chromosome I"/>
</dbReference>
<reference evidence="2 3" key="1">
    <citation type="submission" date="2016-10" db="EMBL/GenBank/DDBJ databases">
        <authorList>
            <person name="de Groot N.N."/>
        </authorList>
    </citation>
    <scope>NUCLEOTIDE SEQUENCE [LARGE SCALE GENOMIC DNA]</scope>
    <source>
        <strain evidence="3">P4-7,KCTC 19426,CECT 7604</strain>
    </source>
</reference>
<proteinExistence type="predicted"/>
<feature type="region of interest" description="Disordered" evidence="1">
    <location>
        <begin position="29"/>
        <end position="97"/>
    </location>
</feature>
<sequence>MARMRDLIMGVGTGLVAITLLAGCGASSSGSPVSSSAGAPSSGASVSVPSAATTVSPPSTETRPPGSSGIGSSPAGPSAPATTPSRSTVVPIPLTTPADGAKLTLTGTVEAGVEPSCLILTDEKTGLRVNLTGGDPKIVKVGADVTVTGQIVKNMMSYCQQGEVFKVQKAAAK</sequence>
<evidence type="ECO:0000256" key="1">
    <source>
        <dbReference type="SAM" id="MobiDB-lite"/>
    </source>
</evidence>
<dbReference type="PROSITE" id="PS51257">
    <property type="entry name" value="PROKAR_LIPOPROTEIN"/>
    <property type="match status" value="1"/>
</dbReference>
<name>A0A1H0MJF0_9ACTN</name>
<keyword evidence="3" id="KW-1185">Reference proteome</keyword>
<accession>A0A1H0MJF0</accession>
<protein>
    <submittedName>
        <fullName evidence="2">Uncharacterized protein</fullName>
    </submittedName>
</protein>